<comment type="subunit">
    <text evidence="6 16 17">Homodimer.</text>
</comment>
<evidence type="ECO:0000256" key="16">
    <source>
        <dbReference type="HAMAP-Rule" id="MF_01033"/>
    </source>
</evidence>
<evidence type="ECO:0000256" key="10">
    <source>
        <dbReference type="ARBA" id="ARBA00022723"/>
    </source>
</evidence>
<evidence type="ECO:0000256" key="15">
    <source>
        <dbReference type="ARBA" id="ARBA00023577"/>
    </source>
</evidence>
<dbReference type="GO" id="GO:0051287">
    <property type="term" value="F:NAD binding"/>
    <property type="evidence" value="ECO:0007669"/>
    <property type="project" value="InterPro"/>
</dbReference>
<feature type="binding site" evidence="16">
    <location>
        <position position="247"/>
    </location>
    <ligand>
        <name>Mg(2+)</name>
        <dbReference type="ChEBI" id="CHEBI:18420"/>
    </ligand>
</feature>
<feature type="binding site" evidence="16">
    <location>
        <position position="96"/>
    </location>
    <ligand>
        <name>substrate</name>
    </ligand>
</feature>
<feature type="binding site" evidence="16">
    <location>
        <position position="106"/>
    </location>
    <ligand>
        <name>substrate</name>
    </ligand>
</feature>
<accession>A0A212LYM5</accession>
<evidence type="ECO:0000256" key="12">
    <source>
        <dbReference type="ARBA" id="ARBA00023002"/>
    </source>
</evidence>
<evidence type="ECO:0000256" key="4">
    <source>
        <dbReference type="ARBA" id="ARBA00004762"/>
    </source>
</evidence>
<feature type="site" description="Important for catalysis" evidence="16">
    <location>
        <position position="141"/>
    </location>
</feature>
<evidence type="ECO:0000256" key="9">
    <source>
        <dbReference type="ARBA" id="ARBA00022605"/>
    </source>
</evidence>
<dbReference type="PANTHER" id="PTHR42979">
    <property type="entry name" value="3-ISOPROPYLMALATE DEHYDROGENASE"/>
    <property type="match status" value="1"/>
</dbReference>
<dbReference type="InterPro" id="IPR004429">
    <property type="entry name" value="Isopropylmalate_DH"/>
</dbReference>
<comment type="cofactor">
    <cofactor evidence="2">
        <name>Mn(2+)</name>
        <dbReference type="ChEBI" id="CHEBI:29035"/>
    </cofactor>
</comment>
<feature type="binding site" evidence="16">
    <location>
        <begin position="280"/>
        <end position="292"/>
    </location>
    <ligand>
        <name>NAD(+)</name>
        <dbReference type="ChEBI" id="CHEBI:57540"/>
    </ligand>
</feature>
<comment type="subcellular location">
    <subcellularLocation>
        <location evidence="3 16">Cytoplasm</location>
    </subcellularLocation>
</comment>
<evidence type="ECO:0000256" key="2">
    <source>
        <dbReference type="ARBA" id="ARBA00001936"/>
    </source>
</evidence>
<feature type="binding site" evidence="16">
    <location>
        <position position="223"/>
    </location>
    <ligand>
        <name>Mg(2+)</name>
        <dbReference type="ChEBI" id="CHEBI:18420"/>
    </ligand>
</feature>
<evidence type="ECO:0000256" key="13">
    <source>
        <dbReference type="ARBA" id="ARBA00023027"/>
    </source>
</evidence>
<organism evidence="19">
    <name type="scientific">uncultured Sporomusa sp</name>
    <dbReference type="NCBI Taxonomy" id="307249"/>
    <lineage>
        <taxon>Bacteria</taxon>
        <taxon>Bacillati</taxon>
        <taxon>Bacillota</taxon>
        <taxon>Negativicutes</taxon>
        <taxon>Selenomonadales</taxon>
        <taxon>Sporomusaceae</taxon>
        <taxon>Sporomusa</taxon>
        <taxon>environmental samples</taxon>
    </lineage>
</organism>
<dbReference type="GO" id="GO:0009098">
    <property type="term" value="P:L-leucine biosynthetic process"/>
    <property type="evidence" value="ECO:0007669"/>
    <property type="project" value="UniProtKB-UniRule"/>
</dbReference>
<evidence type="ECO:0000256" key="7">
    <source>
        <dbReference type="ARBA" id="ARBA00022430"/>
    </source>
</evidence>
<comment type="cofactor">
    <cofactor evidence="16 17">
        <name>Mg(2+)</name>
        <dbReference type="ChEBI" id="CHEBI:18420"/>
    </cofactor>
    <cofactor evidence="16 17">
        <name>Mn(2+)</name>
        <dbReference type="ChEBI" id="CHEBI:29035"/>
    </cofactor>
    <text evidence="16 17">Binds 1 Mg(2+) or Mn(2+) ion per subunit.</text>
</comment>
<evidence type="ECO:0000313" key="19">
    <source>
        <dbReference type="EMBL" id="SCM82663.1"/>
    </source>
</evidence>
<dbReference type="FunFam" id="3.40.718.10:FF:000028">
    <property type="entry name" value="3-isopropylmalate dehydrogenase"/>
    <property type="match status" value="1"/>
</dbReference>
<dbReference type="InterPro" id="IPR024084">
    <property type="entry name" value="IsoPropMal-DH-like_dom"/>
</dbReference>
<keyword evidence="16" id="KW-0464">Manganese</keyword>
<evidence type="ECO:0000256" key="5">
    <source>
        <dbReference type="ARBA" id="ARBA00008319"/>
    </source>
</evidence>
<dbReference type="SUPFAM" id="SSF53659">
    <property type="entry name" value="Isocitrate/Isopropylmalate dehydrogenase-like"/>
    <property type="match status" value="1"/>
</dbReference>
<comment type="pathway">
    <text evidence="4 16 17">Amino-acid biosynthesis; L-leucine biosynthesis; L-leucine from 3-methyl-2-oxobutanoate: step 3/4.</text>
</comment>
<evidence type="ECO:0000256" key="11">
    <source>
        <dbReference type="ARBA" id="ARBA00022842"/>
    </source>
</evidence>
<feature type="binding site" evidence="16">
    <location>
        <position position="134"/>
    </location>
    <ligand>
        <name>substrate</name>
    </ligand>
</feature>
<evidence type="ECO:0000256" key="14">
    <source>
        <dbReference type="ARBA" id="ARBA00023304"/>
    </source>
</evidence>
<dbReference type="PROSITE" id="PS00470">
    <property type="entry name" value="IDH_IMDH"/>
    <property type="match status" value="1"/>
</dbReference>
<dbReference type="PANTHER" id="PTHR42979:SF1">
    <property type="entry name" value="3-ISOPROPYLMALATE DEHYDROGENASE"/>
    <property type="match status" value="1"/>
</dbReference>
<dbReference type="EMBL" id="FMJE01000005">
    <property type="protein sequence ID" value="SCM82663.1"/>
    <property type="molecule type" value="Genomic_DNA"/>
</dbReference>
<evidence type="ECO:0000256" key="3">
    <source>
        <dbReference type="ARBA" id="ARBA00004496"/>
    </source>
</evidence>
<dbReference type="GO" id="GO:0000287">
    <property type="term" value="F:magnesium ion binding"/>
    <property type="evidence" value="ECO:0007669"/>
    <property type="project" value="InterPro"/>
</dbReference>
<comment type="function">
    <text evidence="15 16 17">Catalyzes the oxidation of 3-carboxy-2-hydroxy-4-methylpentanoate (3-isopropylmalate) to 3-carboxy-4-methyl-2-oxopentanoate. The product decarboxylates to 4-methyl-2 oxopentanoate.</text>
</comment>
<feature type="domain" description="Isopropylmalate dehydrogenase-like" evidence="18">
    <location>
        <begin position="4"/>
        <end position="351"/>
    </location>
</feature>
<dbReference type="AlphaFoldDB" id="A0A212LYM5"/>
<dbReference type="Gene3D" id="3.40.718.10">
    <property type="entry name" value="Isopropylmalate Dehydrogenase"/>
    <property type="match status" value="1"/>
</dbReference>
<keyword evidence="13 16" id="KW-0520">NAD</keyword>
<evidence type="ECO:0000256" key="6">
    <source>
        <dbReference type="ARBA" id="ARBA00011738"/>
    </source>
</evidence>
<keyword evidence="11 16" id="KW-0460">Magnesium</keyword>
<comment type="caution">
    <text evidence="16">Lacks conserved residue(s) required for the propagation of feature annotation.</text>
</comment>
<dbReference type="UniPathway" id="UPA00048">
    <property type="reaction ID" value="UER00072"/>
</dbReference>
<evidence type="ECO:0000256" key="8">
    <source>
        <dbReference type="ARBA" id="ARBA00022490"/>
    </source>
</evidence>
<dbReference type="HAMAP" id="MF_01033">
    <property type="entry name" value="LeuB_type1"/>
    <property type="match status" value="1"/>
</dbReference>
<feature type="binding site" evidence="16">
    <location>
        <position position="251"/>
    </location>
    <ligand>
        <name>Mg(2+)</name>
        <dbReference type="ChEBI" id="CHEBI:18420"/>
    </ligand>
</feature>
<dbReference type="GO" id="GO:0005829">
    <property type="term" value="C:cytosol"/>
    <property type="evidence" value="ECO:0007669"/>
    <property type="project" value="TreeGrafter"/>
</dbReference>
<dbReference type="GO" id="GO:0003862">
    <property type="term" value="F:3-isopropylmalate dehydrogenase activity"/>
    <property type="evidence" value="ECO:0007669"/>
    <property type="project" value="UniProtKB-UniRule"/>
</dbReference>
<dbReference type="EC" id="1.1.1.85" evidence="16"/>
<keyword evidence="14 16" id="KW-0100">Branched-chain amino acid biosynthesis</keyword>
<comment type="catalytic activity">
    <reaction evidence="1 16 17">
        <text>(2R,3S)-3-isopropylmalate + NAD(+) = 4-methyl-2-oxopentanoate + CO2 + NADH</text>
        <dbReference type="Rhea" id="RHEA:32271"/>
        <dbReference type="ChEBI" id="CHEBI:16526"/>
        <dbReference type="ChEBI" id="CHEBI:17865"/>
        <dbReference type="ChEBI" id="CHEBI:35121"/>
        <dbReference type="ChEBI" id="CHEBI:57540"/>
        <dbReference type="ChEBI" id="CHEBI:57945"/>
        <dbReference type="EC" id="1.1.1.85"/>
    </reaction>
</comment>
<name>A0A212LYM5_9FIRM</name>
<dbReference type="RefSeq" id="WP_288185283.1">
    <property type="nucleotide sequence ID" value="NZ_LT608335.1"/>
</dbReference>
<reference evidence="19" key="1">
    <citation type="submission" date="2016-08" db="EMBL/GenBank/DDBJ databases">
        <authorList>
            <person name="Seilhamer J.J."/>
        </authorList>
    </citation>
    <scope>NUCLEOTIDE SEQUENCE</scope>
    <source>
        <strain evidence="19">86</strain>
    </source>
</reference>
<dbReference type="NCBIfam" id="TIGR00169">
    <property type="entry name" value="leuB"/>
    <property type="match status" value="1"/>
</dbReference>
<evidence type="ECO:0000256" key="1">
    <source>
        <dbReference type="ARBA" id="ARBA00000624"/>
    </source>
</evidence>
<evidence type="ECO:0000259" key="18">
    <source>
        <dbReference type="SMART" id="SM01329"/>
    </source>
</evidence>
<sequence length="356" mass="37762">MSKHIVVIPGDGIGAEITAAALSVAQAAAAKCGFSFTYESKHAGGAAIDEYGVPLPAETVAACRKADGVLLGAVGGPKWDHVAPELRAEKAILGLRKELGLYANLRPIKVFPALANQSPLKPEIVSAVDILIVRELTGGIYFGDRQEAAVVDGVEQAWDKEMYSRPEIERIVRMACRAALGRKGRVMSVDKANVLAASRLWRKVAIEVAAGFDQVKLEHMYVDNCAMQLVLNPGSFDVIVTGNLFGDILSDEAAVLSGSIGLLPSASLGDGTGLYEPIHGSAPDIAGKGIANPLGTILSAAMLFRYSLEQEAAAAMIEQAVDRVLADGYRTADIYQQGFTKVSTDEMRQQVIDRLG</sequence>
<feature type="site" description="Important for catalysis" evidence="16">
    <location>
        <position position="191"/>
    </location>
</feature>
<dbReference type="Pfam" id="PF00180">
    <property type="entry name" value="Iso_dh"/>
    <property type="match status" value="1"/>
</dbReference>
<keyword evidence="8 16" id="KW-0963">Cytoplasm</keyword>
<keyword evidence="12 16" id="KW-0560">Oxidoreductase</keyword>
<gene>
    <name evidence="16 19" type="primary">leuB</name>
    <name evidence="19" type="ORF">KL86SPO_50434</name>
</gene>
<keyword evidence="7 16" id="KW-0432">Leucine biosynthesis</keyword>
<dbReference type="SMART" id="SM01329">
    <property type="entry name" value="Iso_dh"/>
    <property type="match status" value="1"/>
</dbReference>
<protein>
    <recommendedName>
        <fullName evidence="16">3-isopropylmalate dehydrogenase</fullName>
        <ecNumber evidence="16">1.1.1.85</ecNumber>
    </recommendedName>
    <alternativeName>
        <fullName evidence="16">3-IPM-DH</fullName>
    </alternativeName>
    <alternativeName>
        <fullName evidence="16">Beta-IPM dehydrogenase</fullName>
        <shortName evidence="16">IMDH</shortName>
    </alternativeName>
</protein>
<keyword evidence="9 16" id="KW-0028">Amino-acid biosynthesis</keyword>
<keyword evidence="10 16" id="KW-0479">Metal-binding</keyword>
<evidence type="ECO:0000256" key="17">
    <source>
        <dbReference type="RuleBase" id="RU004445"/>
    </source>
</evidence>
<proteinExistence type="inferred from homology"/>
<feature type="binding site" evidence="16">
    <location>
        <position position="223"/>
    </location>
    <ligand>
        <name>substrate</name>
    </ligand>
</feature>
<dbReference type="InterPro" id="IPR019818">
    <property type="entry name" value="IsoCit/isopropylmalate_DH_CS"/>
</dbReference>
<comment type="similarity">
    <text evidence="5 16">Belongs to the isocitrate and isopropylmalate dehydrogenases family. LeuB type 1 subfamily.</text>
</comment>